<evidence type="ECO:0000313" key="1">
    <source>
        <dbReference type="EMBL" id="DAG90742.1"/>
    </source>
</evidence>
<organism evidence="1">
    <name type="scientific">Ackermannviridae sp</name>
    <dbReference type="NCBI Taxonomy" id="2831612"/>
    <lineage>
        <taxon>Viruses</taxon>
        <taxon>Duplodnaviria</taxon>
        <taxon>Heunggongvirae</taxon>
        <taxon>Uroviricota</taxon>
        <taxon>Caudoviricetes</taxon>
        <taxon>Pantevenvirales</taxon>
        <taxon>Ackermannviridae</taxon>
    </lineage>
</organism>
<accession>A0A8S5VL83</accession>
<proteinExistence type="predicted"/>
<name>A0A8S5VL83_9CAUD</name>
<sequence>MSRCSALPQLQVPCGSDHAICKTGRFLKHSLAILLSGLENR</sequence>
<reference evidence="1" key="1">
    <citation type="journal article" date="2021" name="Proc. Natl. Acad. Sci. U.S.A.">
        <title>A Catalog of Tens of Thousands of Viruses from Human Metagenomes Reveals Hidden Associations with Chronic Diseases.</title>
        <authorList>
            <person name="Tisza M.J."/>
            <person name="Buck C.B."/>
        </authorList>
    </citation>
    <scope>NUCLEOTIDE SEQUENCE</scope>
    <source>
        <strain evidence="1">Ct0Ba24</strain>
    </source>
</reference>
<dbReference type="EMBL" id="BK035277">
    <property type="protein sequence ID" value="DAG90742.1"/>
    <property type="molecule type" value="Genomic_DNA"/>
</dbReference>
<protein>
    <submittedName>
        <fullName evidence="1">Uncharacterized protein</fullName>
    </submittedName>
</protein>